<dbReference type="NCBIfam" id="TIGR01984">
    <property type="entry name" value="UbiH"/>
    <property type="match status" value="1"/>
</dbReference>
<dbReference type="OrthoDB" id="9769565at2"/>
<comment type="pathway">
    <text evidence="2">Cofactor biosynthesis; ubiquinone biosynthesis.</text>
</comment>
<dbReference type="InterPro" id="IPR036188">
    <property type="entry name" value="FAD/NAD-bd_sf"/>
</dbReference>
<dbReference type="InterPro" id="IPR010971">
    <property type="entry name" value="UbiH/COQ6"/>
</dbReference>
<dbReference type="InterPro" id="IPR002938">
    <property type="entry name" value="FAD-bd"/>
</dbReference>
<keyword evidence="6 9" id="KW-0560">Oxidoreductase</keyword>
<protein>
    <submittedName>
        <fullName evidence="9">2-octaprenyl-6-methoxyphenol hydroxylase</fullName>
        <ecNumber evidence="9">1.14.13.-</ecNumber>
    </submittedName>
</protein>
<dbReference type="AlphaFoldDB" id="A0A2S2E0K3"/>
<evidence type="ECO:0000256" key="3">
    <source>
        <dbReference type="ARBA" id="ARBA00005349"/>
    </source>
</evidence>
<gene>
    <name evidence="9" type="primary">ubiI</name>
    <name evidence="9" type="ORF">HMF8227_00633</name>
</gene>
<dbReference type="EC" id="1.14.13.-" evidence="9"/>
<dbReference type="Gene3D" id="3.50.50.60">
    <property type="entry name" value="FAD/NAD(P)-binding domain"/>
    <property type="match status" value="2"/>
</dbReference>
<dbReference type="PRINTS" id="PR00420">
    <property type="entry name" value="RNGMNOXGNASE"/>
</dbReference>
<organism evidence="9 10">
    <name type="scientific">Saliniradius amylolyticus</name>
    <dbReference type="NCBI Taxonomy" id="2183582"/>
    <lineage>
        <taxon>Bacteria</taxon>
        <taxon>Pseudomonadati</taxon>
        <taxon>Pseudomonadota</taxon>
        <taxon>Gammaproteobacteria</taxon>
        <taxon>Alteromonadales</taxon>
        <taxon>Alteromonadaceae</taxon>
        <taxon>Saliniradius</taxon>
    </lineage>
</organism>
<keyword evidence="10" id="KW-1185">Reference proteome</keyword>
<name>A0A2S2E0K3_9ALTE</name>
<evidence type="ECO:0000256" key="7">
    <source>
        <dbReference type="ARBA" id="ARBA00023033"/>
    </source>
</evidence>
<dbReference type="EMBL" id="CP029347">
    <property type="protein sequence ID" value="AWL11129.1"/>
    <property type="molecule type" value="Genomic_DNA"/>
</dbReference>
<dbReference type="PROSITE" id="PS01304">
    <property type="entry name" value="UBIH"/>
    <property type="match status" value="1"/>
</dbReference>
<keyword evidence="5" id="KW-0274">FAD</keyword>
<dbReference type="InterPro" id="IPR011295">
    <property type="entry name" value="UbiH"/>
</dbReference>
<dbReference type="Pfam" id="PF01494">
    <property type="entry name" value="FAD_binding_3"/>
    <property type="match status" value="1"/>
</dbReference>
<evidence type="ECO:0000313" key="9">
    <source>
        <dbReference type="EMBL" id="AWL11129.1"/>
    </source>
</evidence>
<evidence type="ECO:0000256" key="2">
    <source>
        <dbReference type="ARBA" id="ARBA00004749"/>
    </source>
</evidence>
<dbReference type="NCBIfam" id="TIGR01988">
    <property type="entry name" value="Ubi-OHases"/>
    <property type="match status" value="1"/>
</dbReference>
<dbReference type="SUPFAM" id="SSF51905">
    <property type="entry name" value="FAD/NAD(P)-binding domain"/>
    <property type="match status" value="1"/>
</dbReference>
<reference evidence="9 10" key="1">
    <citation type="submission" date="2018-05" db="EMBL/GenBank/DDBJ databases">
        <title>Salinimonas sp. HMF8227 Genome sequencing and assembly.</title>
        <authorList>
            <person name="Kang H."/>
            <person name="Kang J."/>
            <person name="Cha I."/>
            <person name="Kim H."/>
            <person name="Joh K."/>
        </authorList>
    </citation>
    <scope>NUCLEOTIDE SEQUENCE [LARGE SCALE GENOMIC DNA]</scope>
    <source>
        <strain evidence="9 10">HMF8227</strain>
    </source>
</reference>
<proteinExistence type="inferred from homology"/>
<evidence type="ECO:0000313" key="10">
    <source>
        <dbReference type="Proteomes" id="UP000245728"/>
    </source>
</evidence>
<accession>A0A2S2E0K3</accession>
<dbReference type="PANTHER" id="PTHR43876:SF8">
    <property type="entry name" value="2-OCTAPRENYL-6-METHOXYPHENOL HYDROXYLASE"/>
    <property type="match status" value="1"/>
</dbReference>
<dbReference type="Proteomes" id="UP000245728">
    <property type="component" value="Chromosome"/>
</dbReference>
<feature type="domain" description="FAD-binding" evidence="8">
    <location>
        <begin position="8"/>
        <end position="339"/>
    </location>
</feature>
<dbReference type="RefSeq" id="WP_109338798.1">
    <property type="nucleotide sequence ID" value="NZ_CP029347.1"/>
</dbReference>
<dbReference type="PANTHER" id="PTHR43876">
    <property type="entry name" value="UBIQUINONE BIOSYNTHESIS MONOOXYGENASE COQ6, MITOCHONDRIAL"/>
    <property type="match status" value="1"/>
</dbReference>
<sequence>MTTDTDFDLVIVGGGTVGSLLALALQGSGLRLAVVEPRQLTDGKHHPGFDARVIALSHYSVSFLEALGLGSDLKQISTPIHRIKVSDQGHLGQCQLAREQQYVDALGRVVALYDLGRLLRQSMDESIHWYCPDTVASLDYQRQRVGIQLASGRQLRAKLLVVADGAPSQTAALAGIESSVEEYKQSAVIANVAHEKPHQQRAFERFTSTGPLALLPMQGQVSSLVWSLNPEQAEAMSDLPEAHFLTELQQAFGYSLGRFERLSQRYAYPLRLIRAERNYAHRTLVIGNAARTLHPIAGQGFNLGLRDVADLTGLLNEAPRDAGDYELLSHYHRCRRRDQHSTIQLTDTLVRMFSNQLLPLVVGRNLGLAALQHCSPLKSVLARQAMGYQRGIN</sequence>
<dbReference type="GO" id="GO:0008681">
    <property type="term" value="F:2-octaprenyl-6-methoxyphenol hydroxylase activity"/>
    <property type="evidence" value="ECO:0007669"/>
    <property type="project" value="InterPro"/>
</dbReference>
<dbReference type="UniPathway" id="UPA00232"/>
<keyword evidence="7" id="KW-0503">Monooxygenase</keyword>
<dbReference type="GO" id="GO:0071949">
    <property type="term" value="F:FAD binding"/>
    <property type="evidence" value="ECO:0007669"/>
    <property type="project" value="InterPro"/>
</dbReference>
<dbReference type="InterPro" id="IPR051205">
    <property type="entry name" value="UbiH/COQ6_monooxygenase"/>
</dbReference>
<dbReference type="InterPro" id="IPR018168">
    <property type="entry name" value="Ubi_Hdrlase_CS"/>
</dbReference>
<comment type="similarity">
    <text evidence="3">Belongs to the UbiH/COQ6 family.</text>
</comment>
<comment type="cofactor">
    <cofactor evidence="1">
        <name>FAD</name>
        <dbReference type="ChEBI" id="CHEBI:57692"/>
    </cofactor>
</comment>
<dbReference type="KEGG" id="salh:HMF8227_00633"/>
<evidence type="ECO:0000259" key="8">
    <source>
        <dbReference type="Pfam" id="PF01494"/>
    </source>
</evidence>
<evidence type="ECO:0000256" key="5">
    <source>
        <dbReference type="ARBA" id="ARBA00022827"/>
    </source>
</evidence>
<dbReference type="GO" id="GO:0006744">
    <property type="term" value="P:ubiquinone biosynthetic process"/>
    <property type="evidence" value="ECO:0007669"/>
    <property type="project" value="UniProtKB-UniPathway"/>
</dbReference>
<dbReference type="NCBIfam" id="NF004356">
    <property type="entry name" value="PRK05732.1"/>
    <property type="match status" value="1"/>
</dbReference>
<evidence type="ECO:0000256" key="1">
    <source>
        <dbReference type="ARBA" id="ARBA00001974"/>
    </source>
</evidence>
<evidence type="ECO:0000256" key="6">
    <source>
        <dbReference type="ARBA" id="ARBA00023002"/>
    </source>
</evidence>
<evidence type="ECO:0000256" key="4">
    <source>
        <dbReference type="ARBA" id="ARBA00022630"/>
    </source>
</evidence>
<keyword evidence="4" id="KW-0285">Flavoprotein</keyword>